<dbReference type="InterPro" id="IPR042179">
    <property type="entry name" value="KGD_C_sf"/>
</dbReference>
<dbReference type="Gene3D" id="3.40.50.11610">
    <property type="entry name" value="Multifunctional 2-oxoglutarate metabolism enzyme, C-terminal domain"/>
    <property type="match status" value="1"/>
</dbReference>
<evidence type="ECO:0000256" key="3">
    <source>
        <dbReference type="ARBA" id="ARBA00022946"/>
    </source>
</evidence>
<keyword evidence="5" id="KW-0786">Thiamine pyrophosphate</keyword>
<evidence type="ECO:0000313" key="8">
    <source>
        <dbReference type="Proteomes" id="UP001153620"/>
    </source>
</evidence>
<dbReference type="PANTHER" id="PTHR23152">
    <property type="entry name" value="2-OXOGLUTARATE DEHYDROGENASE"/>
    <property type="match status" value="1"/>
</dbReference>
<dbReference type="InterPro" id="IPR029061">
    <property type="entry name" value="THDP-binding"/>
</dbReference>
<dbReference type="Pfam" id="PF16870">
    <property type="entry name" value="OxoGdeHyase_C"/>
    <property type="match status" value="1"/>
</dbReference>
<dbReference type="CDD" id="cd02016">
    <property type="entry name" value="TPP_E1_OGDC_like"/>
    <property type="match status" value="1"/>
</dbReference>
<evidence type="ECO:0000256" key="5">
    <source>
        <dbReference type="ARBA" id="ARBA00023052"/>
    </source>
</evidence>
<dbReference type="SMART" id="SM00861">
    <property type="entry name" value="Transket_pyr"/>
    <property type="match status" value="1"/>
</dbReference>
<keyword evidence="4" id="KW-0560">Oxidoreductase</keyword>
<dbReference type="SUPFAM" id="SSF52518">
    <property type="entry name" value="Thiamin diphosphate-binding fold (THDP-binding)"/>
    <property type="match status" value="2"/>
</dbReference>
<gene>
    <name evidence="7" type="ORF">CHIRRI_LOCUS5182</name>
</gene>
<accession>A0A9N9RS96</accession>
<evidence type="ECO:0000256" key="1">
    <source>
        <dbReference type="ARBA" id="ARBA00001964"/>
    </source>
</evidence>
<proteinExistence type="inferred from homology"/>
<protein>
    <recommendedName>
        <fullName evidence="6">Transketolase-like pyrimidine-binding domain-containing protein</fullName>
    </recommendedName>
</protein>
<evidence type="ECO:0000256" key="4">
    <source>
        <dbReference type="ARBA" id="ARBA00023002"/>
    </source>
</evidence>
<keyword evidence="8" id="KW-1185">Reference proteome</keyword>
<dbReference type="Proteomes" id="UP001153620">
    <property type="component" value="Chromosome 2"/>
</dbReference>
<evidence type="ECO:0000256" key="2">
    <source>
        <dbReference type="ARBA" id="ARBA00006936"/>
    </source>
</evidence>
<reference evidence="7" key="2">
    <citation type="submission" date="2022-10" db="EMBL/GenBank/DDBJ databases">
        <authorList>
            <consortium name="ENA_rothamsted_submissions"/>
            <consortium name="culmorum"/>
            <person name="King R."/>
        </authorList>
    </citation>
    <scope>NUCLEOTIDE SEQUENCE</scope>
</reference>
<dbReference type="GO" id="GO:0016624">
    <property type="term" value="F:oxidoreductase activity, acting on the aldehyde or oxo group of donors, disulfide as acceptor"/>
    <property type="evidence" value="ECO:0007669"/>
    <property type="project" value="InterPro"/>
</dbReference>
<evidence type="ECO:0000259" key="6">
    <source>
        <dbReference type="SMART" id="SM00861"/>
    </source>
</evidence>
<dbReference type="Pfam" id="PF00676">
    <property type="entry name" value="E1_dh"/>
    <property type="match status" value="1"/>
</dbReference>
<dbReference type="Gene3D" id="1.10.287.1150">
    <property type="entry name" value="TPP helical domain"/>
    <property type="match status" value="1"/>
</dbReference>
<name>A0A9N9RS96_9DIPT</name>
<reference evidence="7" key="1">
    <citation type="submission" date="2022-01" db="EMBL/GenBank/DDBJ databases">
        <authorList>
            <person name="King R."/>
        </authorList>
    </citation>
    <scope>NUCLEOTIDE SEQUENCE</scope>
</reference>
<dbReference type="PANTHER" id="PTHR23152:SF4">
    <property type="entry name" value="2-OXOADIPATE DEHYDROGENASE COMPLEX COMPONENT E1"/>
    <property type="match status" value="1"/>
</dbReference>
<dbReference type="InterPro" id="IPR005475">
    <property type="entry name" value="Transketolase-like_Pyr-bd"/>
</dbReference>
<dbReference type="InterPro" id="IPR001017">
    <property type="entry name" value="DH_E1"/>
</dbReference>
<feature type="domain" description="Transketolase-like pyrimidine-binding" evidence="6">
    <location>
        <begin position="579"/>
        <end position="782"/>
    </location>
</feature>
<dbReference type="InterPro" id="IPR031717">
    <property type="entry name" value="ODO-1/KGD_C"/>
</dbReference>
<dbReference type="OrthoDB" id="413077at2759"/>
<comment type="cofactor">
    <cofactor evidence="1">
        <name>thiamine diphosphate</name>
        <dbReference type="ChEBI" id="CHEBI:58937"/>
    </cofactor>
</comment>
<dbReference type="PROSITE" id="PS51257">
    <property type="entry name" value="PROKAR_LIPOPROTEIN"/>
    <property type="match status" value="1"/>
</dbReference>
<dbReference type="PIRSF" id="PIRSF000157">
    <property type="entry name" value="Oxoglu_dh_E1"/>
    <property type="match status" value="1"/>
</dbReference>
<sequence length="928" mass="106040">MYRNLIKSVQYNKTKFKYLTYQTLSVACYHNESSYYGYRPRVKKEWKIPQTHLAARQANANLNAWINAYRVHGHRIAAVDPIKWLDGMDVVPEIEMSRYGLDESRELAGLDEIVSFSGSQVQTVADLKKKLEETYCENISVEFMQIEDEYEREWFMENYEKLMEEKEFITVEEKRALITEMIKFQEFDRFMNAKLPAIKRYGGEGAESMVAFFQNILKNAAYEDINSIVLGMPHRGKLSALVTLFRHRPARIFRKYKGLPEFGGDSNAMMDIPSHFSVSEEYEFDGKKVHLTMLPNPSHLEAVNPVSMGKTRSKQQSLRDGAFNDDLSKEFGTNVLNVILHGDAALPGQGINQECVMMTYTPNFEIGGTIHLAVNNQIGYTTPGDRARSSRYCTDIAKSVNAPIIHVNGEHPELVALATKLAFNYQRLFRKDVFIDFNCYRRWGHNEVDDPTMTSPCMYKLIRDKKSVPDQYADKLIAEGVITDEEIKSIMKHQFDYYATELTHAEEFVPETTCFRKQWDGFGQTPGTISIWDTGMSWELLSYIGRSSVYTPPEFNVHPHLKKTFVNSRIKKLAEGNAIDWATAEAMAFGSLMYQGHNVRLSGEDIGRGTFAQRHAMLIDMDTNEVFVPLNSLKGGLGGKYEVANSILSEEAVLGFEYGMSIDNPNNLIIWESQFGDFYNGAQIIFDTFISSGETKWMHASGLVLLLPHGMDGMASEHSSSRMERFLQMTDSKETIPDDDDVNFNLIFPTTPAQYFHAMRRQILRNFRKPLIVIAPKTMLRMSEATSKFQDFEPGTHFLNVLPDNISNPKDVKKIILCSGKHFYALNNERIEKNIENVAIIRIESLCPFPVHDIQVELAKYKNAKICIWSQEEHRNMGAWSFIQPRFENMCGRRIKYSGRDVAGTPATGIGKVHAKEAQYVVTHPFTM</sequence>
<organism evidence="7 8">
    <name type="scientific">Chironomus riparius</name>
    <dbReference type="NCBI Taxonomy" id="315576"/>
    <lineage>
        <taxon>Eukaryota</taxon>
        <taxon>Metazoa</taxon>
        <taxon>Ecdysozoa</taxon>
        <taxon>Arthropoda</taxon>
        <taxon>Hexapoda</taxon>
        <taxon>Insecta</taxon>
        <taxon>Pterygota</taxon>
        <taxon>Neoptera</taxon>
        <taxon>Endopterygota</taxon>
        <taxon>Diptera</taxon>
        <taxon>Nematocera</taxon>
        <taxon>Chironomoidea</taxon>
        <taxon>Chironomidae</taxon>
        <taxon>Chironominae</taxon>
        <taxon>Chironomus</taxon>
    </lineage>
</organism>
<dbReference type="Gene3D" id="3.40.50.12470">
    <property type="match status" value="1"/>
</dbReference>
<evidence type="ECO:0000313" key="7">
    <source>
        <dbReference type="EMBL" id="CAG9802269.1"/>
    </source>
</evidence>
<dbReference type="Gene3D" id="3.40.50.970">
    <property type="match status" value="1"/>
</dbReference>
<dbReference type="AlphaFoldDB" id="A0A9N9RS96"/>
<comment type="similarity">
    <text evidence="2">Belongs to the alpha-ketoglutarate dehydrogenase family.</text>
</comment>
<dbReference type="NCBIfam" id="TIGR00239">
    <property type="entry name" value="2oxo_dh_E1"/>
    <property type="match status" value="1"/>
</dbReference>
<keyword evidence="3" id="KW-0809">Transit peptide</keyword>
<dbReference type="InterPro" id="IPR011603">
    <property type="entry name" value="2oxoglutarate_DH_E1"/>
</dbReference>
<dbReference type="EMBL" id="OU895878">
    <property type="protein sequence ID" value="CAG9802269.1"/>
    <property type="molecule type" value="Genomic_DNA"/>
</dbReference>
<dbReference type="GO" id="GO:0030976">
    <property type="term" value="F:thiamine pyrophosphate binding"/>
    <property type="evidence" value="ECO:0007669"/>
    <property type="project" value="InterPro"/>
</dbReference>
<dbReference type="NCBIfam" id="NF006914">
    <property type="entry name" value="PRK09404.1"/>
    <property type="match status" value="1"/>
</dbReference>
<dbReference type="Pfam" id="PF02779">
    <property type="entry name" value="Transket_pyr"/>
    <property type="match status" value="1"/>
</dbReference>